<keyword evidence="4" id="KW-1185">Reference proteome</keyword>
<feature type="region of interest" description="Disordered" evidence="2">
    <location>
        <begin position="228"/>
        <end position="287"/>
    </location>
</feature>
<dbReference type="OrthoDB" id="913701at2759"/>
<gene>
    <name evidence="3" type="ORF">STAS_02968</name>
</gene>
<feature type="region of interest" description="Disordered" evidence="2">
    <location>
        <begin position="17"/>
        <end position="39"/>
    </location>
</feature>
<dbReference type="Gene3D" id="1.10.10.60">
    <property type="entry name" value="Homeodomain-like"/>
    <property type="match status" value="1"/>
</dbReference>
<dbReference type="Proteomes" id="UP000325081">
    <property type="component" value="Unassembled WGS sequence"/>
</dbReference>
<keyword evidence="3" id="KW-0371">Homeobox</keyword>
<proteinExistence type="predicted"/>
<dbReference type="EMBL" id="BKCP01001669">
    <property type="protein sequence ID" value="GER27271.1"/>
    <property type="molecule type" value="Genomic_DNA"/>
</dbReference>
<dbReference type="GO" id="GO:0000976">
    <property type="term" value="F:transcription cis-regulatory region binding"/>
    <property type="evidence" value="ECO:0007669"/>
    <property type="project" value="InterPro"/>
</dbReference>
<comment type="subcellular location">
    <subcellularLocation>
        <location evidence="1">Nucleus</location>
    </subcellularLocation>
</comment>
<sequence>MPLEGIFLEPCSKPVPDLSLHISPPNHDSRPRPVGPVNEPINDRSSLLLTELSLAHPTAHDQIELQKSPTRAFDNGLRPIKGIPVYPNRAFPFLAHPDKNPNIRGLYHHHQQIPNYSSSSYSSSGPGYFTGGSDLHMPVLNLDTGPSGCRAGGRLGFQNGGHGLGYQYGVGISSQEGNYGINHNHHGMIRSRFMSKIPAKRSMRAPRMRWTSTLHSRFVHAVELLGGHESHSDGSGEDDLSTLGSSGDRAGLRQFFDERGPNSIGPLQHESENYASTSANTLWSNSS</sequence>
<dbReference type="AlphaFoldDB" id="A0A5A7P3Y1"/>
<dbReference type="GO" id="GO:0006355">
    <property type="term" value="P:regulation of DNA-templated transcription"/>
    <property type="evidence" value="ECO:0007669"/>
    <property type="project" value="InterPro"/>
</dbReference>
<protein>
    <submittedName>
        <fullName evidence="3">Homeodomain-like superfamily protein</fullName>
    </submittedName>
</protein>
<comment type="caution">
    <text evidence="3">The sequence shown here is derived from an EMBL/GenBank/DDBJ whole genome shotgun (WGS) entry which is preliminary data.</text>
</comment>
<dbReference type="PANTHER" id="PTHR31496">
    <property type="entry name" value="TRANSCRIPTION FACTOR KAN2-RELATED"/>
    <property type="match status" value="1"/>
</dbReference>
<keyword evidence="3" id="KW-0238">DNA-binding</keyword>
<dbReference type="PANTHER" id="PTHR31496:SF3">
    <property type="entry name" value="TRANSCRIPTION REPRESSOR KAN1"/>
    <property type="match status" value="1"/>
</dbReference>
<reference evidence="4" key="1">
    <citation type="journal article" date="2019" name="Curr. Biol.">
        <title>Genome Sequence of Striga asiatica Provides Insight into the Evolution of Plant Parasitism.</title>
        <authorList>
            <person name="Yoshida S."/>
            <person name="Kim S."/>
            <person name="Wafula E.K."/>
            <person name="Tanskanen J."/>
            <person name="Kim Y.M."/>
            <person name="Honaas L."/>
            <person name="Yang Z."/>
            <person name="Spallek T."/>
            <person name="Conn C.E."/>
            <person name="Ichihashi Y."/>
            <person name="Cheong K."/>
            <person name="Cui S."/>
            <person name="Der J.P."/>
            <person name="Gundlach H."/>
            <person name="Jiao Y."/>
            <person name="Hori C."/>
            <person name="Ishida J.K."/>
            <person name="Kasahara H."/>
            <person name="Kiba T."/>
            <person name="Kim M.S."/>
            <person name="Koo N."/>
            <person name="Laohavisit A."/>
            <person name="Lee Y.H."/>
            <person name="Lumba S."/>
            <person name="McCourt P."/>
            <person name="Mortimer J.C."/>
            <person name="Mutuku J.M."/>
            <person name="Nomura T."/>
            <person name="Sasaki-Sekimoto Y."/>
            <person name="Seto Y."/>
            <person name="Wang Y."/>
            <person name="Wakatake T."/>
            <person name="Sakakibara H."/>
            <person name="Demura T."/>
            <person name="Yamaguchi S."/>
            <person name="Yoneyama K."/>
            <person name="Manabe R.I."/>
            <person name="Nelson D.C."/>
            <person name="Schulman A.H."/>
            <person name="Timko M.P."/>
            <person name="dePamphilis C.W."/>
            <person name="Choi D."/>
            <person name="Shirasu K."/>
        </authorList>
    </citation>
    <scope>NUCLEOTIDE SEQUENCE [LARGE SCALE GENOMIC DNA]</scope>
    <source>
        <strain evidence="4">cv. UVA1</strain>
    </source>
</reference>
<dbReference type="GO" id="GO:0010158">
    <property type="term" value="P:abaxial cell fate specification"/>
    <property type="evidence" value="ECO:0007669"/>
    <property type="project" value="InterPro"/>
</dbReference>
<accession>A0A5A7P3Y1</accession>
<organism evidence="3 4">
    <name type="scientific">Striga asiatica</name>
    <name type="common">Asiatic witchweed</name>
    <name type="synonym">Buchnera asiatica</name>
    <dbReference type="NCBI Taxonomy" id="4170"/>
    <lineage>
        <taxon>Eukaryota</taxon>
        <taxon>Viridiplantae</taxon>
        <taxon>Streptophyta</taxon>
        <taxon>Embryophyta</taxon>
        <taxon>Tracheophyta</taxon>
        <taxon>Spermatophyta</taxon>
        <taxon>Magnoliopsida</taxon>
        <taxon>eudicotyledons</taxon>
        <taxon>Gunneridae</taxon>
        <taxon>Pentapetalae</taxon>
        <taxon>asterids</taxon>
        <taxon>lamiids</taxon>
        <taxon>Lamiales</taxon>
        <taxon>Orobanchaceae</taxon>
        <taxon>Buchnereae</taxon>
        <taxon>Striga</taxon>
    </lineage>
</organism>
<evidence type="ECO:0000256" key="2">
    <source>
        <dbReference type="SAM" id="MobiDB-lite"/>
    </source>
</evidence>
<evidence type="ECO:0000313" key="4">
    <source>
        <dbReference type="Proteomes" id="UP000325081"/>
    </source>
</evidence>
<feature type="non-terminal residue" evidence="3">
    <location>
        <position position="287"/>
    </location>
</feature>
<name>A0A5A7P3Y1_STRAF</name>
<dbReference type="InterPro" id="IPR044847">
    <property type="entry name" value="KAN_fam"/>
</dbReference>
<evidence type="ECO:0000256" key="1">
    <source>
        <dbReference type="ARBA" id="ARBA00004123"/>
    </source>
</evidence>
<dbReference type="GO" id="GO:0005634">
    <property type="term" value="C:nucleus"/>
    <property type="evidence" value="ECO:0007669"/>
    <property type="project" value="UniProtKB-SubCell"/>
</dbReference>
<feature type="compositionally biased region" description="Polar residues" evidence="2">
    <location>
        <begin position="273"/>
        <end position="287"/>
    </location>
</feature>
<evidence type="ECO:0000313" key="3">
    <source>
        <dbReference type="EMBL" id="GER27271.1"/>
    </source>
</evidence>